<dbReference type="Pfam" id="PF02517">
    <property type="entry name" value="Rce1-like"/>
    <property type="match status" value="1"/>
</dbReference>
<evidence type="ECO:0000313" key="4">
    <source>
        <dbReference type="Proteomes" id="UP000319557"/>
    </source>
</evidence>
<feature type="transmembrane region" description="Helical" evidence="1">
    <location>
        <begin position="167"/>
        <end position="191"/>
    </location>
</feature>
<feature type="transmembrane region" description="Helical" evidence="1">
    <location>
        <begin position="21"/>
        <end position="40"/>
    </location>
</feature>
<accession>A0A517LVD9</accession>
<dbReference type="RefSeq" id="WP_145342437.1">
    <property type="nucleotide sequence ID" value="NZ_CP036261.1"/>
</dbReference>
<evidence type="ECO:0000259" key="2">
    <source>
        <dbReference type="Pfam" id="PF02517"/>
    </source>
</evidence>
<dbReference type="EMBL" id="CP036261">
    <property type="protein sequence ID" value="QDS86593.1"/>
    <property type="molecule type" value="Genomic_DNA"/>
</dbReference>
<organism evidence="3 4">
    <name type="scientific">Rosistilla ulvae</name>
    <dbReference type="NCBI Taxonomy" id="1930277"/>
    <lineage>
        <taxon>Bacteria</taxon>
        <taxon>Pseudomonadati</taxon>
        <taxon>Planctomycetota</taxon>
        <taxon>Planctomycetia</taxon>
        <taxon>Pirellulales</taxon>
        <taxon>Pirellulaceae</taxon>
        <taxon>Rosistilla</taxon>
    </lineage>
</organism>
<gene>
    <name evidence="3" type="ORF">EC9_07600</name>
</gene>
<dbReference type="GO" id="GO:0004175">
    <property type="term" value="F:endopeptidase activity"/>
    <property type="evidence" value="ECO:0007669"/>
    <property type="project" value="UniProtKB-ARBA"/>
</dbReference>
<protein>
    <submittedName>
        <fullName evidence="3">CAAX amino terminal protease self-immunity</fullName>
    </submittedName>
</protein>
<evidence type="ECO:0000313" key="3">
    <source>
        <dbReference type="EMBL" id="QDS86593.1"/>
    </source>
</evidence>
<dbReference type="KEGG" id="ruv:EC9_07600"/>
<dbReference type="Proteomes" id="UP000319557">
    <property type="component" value="Chromosome"/>
</dbReference>
<dbReference type="InterPro" id="IPR003675">
    <property type="entry name" value="Rce1/LyrA-like_dom"/>
</dbReference>
<keyword evidence="1" id="KW-0472">Membrane</keyword>
<dbReference type="OrthoDB" id="118729at2"/>
<keyword evidence="1" id="KW-0812">Transmembrane</keyword>
<name>A0A517LVD9_9BACT</name>
<keyword evidence="4" id="KW-1185">Reference proteome</keyword>
<dbReference type="AlphaFoldDB" id="A0A517LVD9"/>
<evidence type="ECO:0000256" key="1">
    <source>
        <dbReference type="SAM" id="Phobius"/>
    </source>
</evidence>
<feature type="domain" description="CAAX prenyl protease 2/Lysostaphin resistance protein A-like" evidence="2">
    <location>
        <begin position="111"/>
        <end position="202"/>
    </location>
</feature>
<dbReference type="GO" id="GO:0080120">
    <property type="term" value="P:CAAX-box protein maturation"/>
    <property type="evidence" value="ECO:0007669"/>
    <property type="project" value="UniProtKB-ARBA"/>
</dbReference>
<proteinExistence type="predicted"/>
<keyword evidence="3" id="KW-0645">Protease</keyword>
<feature type="transmembrane region" description="Helical" evidence="1">
    <location>
        <begin position="142"/>
        <end position="160"/>
    </location>
</feature>
<keyword evidence="1" id="KW-1133">Transmembrane helix</keyword>
<dbReference type="PANTHER" id="PTHR43592:SF15">
    <property type="entry name" value="CAAX AMINO TERMINAL PROTEASE FAMILY PROTEIN"/>
    <property type="match status" value="1"/>
</dbReference>
<dbReference type="GO" id="GO:0006508">
    <property type="term" value="P:proteolysis"/>
    <property type="evidence" value="ECO:0007669"/>
    <property type="project" value="UniProtKB-KW"/>
</dbReference>
<dbReference type="PANTHER" id="PTHR43592">
    <property type="entry name" value="CAAX AMINO TERMINAL PROTEASE"/>
    <property type="match status" value="1"/>
</dbReference>
<feature type="transmembrane region" description="Helical" evidence="1">
    <location>
        <begin position="60"/>
        <end position="81"/>
    </location>
</feature>
<reference evidence="3 4" key="1">
    <citation type="submission" date="2019-02" db="EMBL/GenBank/DDBJ databases">
        <title>Deep-cultivation of Planctomycetes and their phenomic and genomic characterization uncovers novel biology.</title>
        <authorList>
            <person name="Wiegand S."/>
            <person name="Jogler M."/>
            <person name="Boedeker C."/>
            <person name="Pinto D."/>
            <person name="Vollmers J."/>
            <person name="Rivas-Marin E."/>
            <person name="Kohn T."/>
            <person name="Peeters S.H."/>
            <person name="Heuer A."/>
            <person name="Rast P."/>
            <person name="Oberbeckmann S."/>
            <person name="Bunk B."/>
            <person name="Jeske O."/>
            <person name="Meyerdierks A."/>
            <person name="Storesund J.E."/>
            <person name="Kallscheuer N."/>
            <person name="Luecker S."/>
            <person name="Lage O.M."/>
            <person name="Pohl T."/>
            <person name="Merkel B.J."/>
            <person name="Hornburger P."/>
            <person name="Mueller R.-W."/>
            <person name="Bruemmer F."/>
            <person name="Labrenz M."/>
            <person name="Spormann A.M."/>
            <person name="Op den Camp H."/>
            <person name="Overmann J."/>
            <person name="Amann R."/>
            <person name="Jetten M.S.M."/>
            <person name="Mascher T."/>
            <person name="Medema M.H."/>
            <person name="Devos D.P."/>
            <person name="Kaster A.-K."/>
            <person name="Ovreas L."/>
            <person name="Rohde M."/>
            <person name="Galperin M.Y."/>
            <person name="Jogler C."/>
        </authorList>
    </citation>
    <scope>NUCLEOTIDE SEQUENCE [LARGE SCALE GENOMIC DNA]</scope>
    <source>
        <strain evidence="3 4">EC9</strain>
    </source>
</reference>
<keyword evidence="3" id="KW-0378">Hydrolase</keyword>
<sequence>MDDPEFDDDSGSESLGSPERFFLAAVGFEIALGIVAVIVGKYFGPVANGFVPPLTDAWSILWGTGLGALLALPMVALVQGLQKLKFSQVEEINRMGRDRMLPLVKELTTSELAILSICAGVGEEMLFRGWLQTLLTGTESQWNPISILVGISVASLAFGLAHAITKLYVAVVFAMGILFGIMLVATGNLLVPIAAHAMFDFIQLRLAVGESKKEADEAESPVGK</sequence>